<protein>
    <recommendedName>
        <fullName evidence="2">Acyltransferase 3 domain-containing protein</fullName>
    </recommendedName>
</protein>
<accession>A0A9W7FNR3</accession>
<keyword evidence="4" id="KW-1185">Reference proteome</keyword>
<feature type="transmembrane region" description="Helical" evidence="1">
    <location>
        <begin position="388"/>
        <end position="409"/>
    </location>
</feature>
<name>A0A9W7FNR3_9STRA</name>
<feature type="transmembrane region" description="Helical" evidence="1">
    <location>
        <begin position="94"/>
        <end position="116"/>
    </location>
</feature>
<dbReference type="InterPro" id="IPR002656">
    <property type="entry name" value="Acyl_transf_3_dom"/>
</dbReference>
<reference evidence="4" key="1">
    <citation type="journal article" date="2023" name="Commun. Biol.">
        <title>Genome analysis of Parmales, the sister group of diatoms, reveals the evolutionary specialization of diatoms from phago-mixotrophs to photoautotrophs.</title>
        <authorList>
            <person name="Ban H."/>
            <person name="Sato S."/>
            <person name="Yoshikawa S."/>
            <person name="Yamada K."/>
            <person name="Nakamura Y."/>
            <person name="Ichinomiya M."/>
            <person name="Sato N."/>
            <person name="Blanc-Mathieu R."/>
            <person name="Endo H."/>
            <person name="Kuwata A."/>
            <person name="Ogata H."/>
        </authorList>
    </citation>
    <scope>NUCLEOTIDE SEQUENCE [LARGE SCALE GENOMIC DNA]</scope>
    <source>
        <strain evidence="4">NIES 3700</strain>
    </source>
</reference>
<dbReference type="PANTHER" id="PTHR36927">
    <property type="entry name" value="BLR4337 PROTEIN"/>
    <property type="match status" value="1"/>
</dbReference>
<feature type="transmembrane region" description="Helical" evidence="1">
    <location>
        <begin position="346"/>
        <end position="367"/>
    </location>
</feature>
<dbReference type="GO" id="GO:0016747">
    <property type="term" value="F:acyltransferase activity, transferring groups other than amino-acyl groups"/>
    <property type="evidence" value="ECO:0007669"/>
    <property type="project" value="InterPro"/>
</dbReference>
<evidence type="ECO:0000313" key="4">
    <source>
        <dbReference type="Proteomes" id="UP001165122"/>
    </source>
</evidence>
<keyword evidence="1" id="KW-0472">Membrane</keyword>
<keyword evidence="1" id="KW-1133">Transmembrane helix</keyword>
<keyword evidence="1" id="KW-0812">Transmembrane</keyword>
<dbReference type="InterPro" id="IPR050623">
    <property type="entry name" value="Glucan_succinyl_AcylTrfase"/>
</dbReference>
<proteinExistence type="predicted"/>
<dbReference type="Pfam" id="PF01757">
    <property type="entry name" value="Acyl_transf_3"/>
    <property type="match status" value="1"/>
</dbReference>
<feature type="transmembrane region" description="Helical" evidence="1">
    <location>
        <begin position="437"/>
        <end position="461"/>
    </location>
</feature>
<feature type="transmembrane region" description="Helical" evidence="1">
    <location>
        <begin position="312"/>
        <end position="331"/>
    </location>
</feature>
<feature type="domain" description="Acyltransferase 3" evidence="2">
    <location>
        <begin position="87"/>
        <end position="426"/>
    </location>
</feature>
<evidence type="ECO:0000313" key="3">
    <source>
        <dbReference type="EMBL" id="GMI15331.1"/>
    </source>
</evidence>
<gene>
    <name evidence="3" type="ORF">TrLO_g10509</name>
</gene>
<feature type="transmembrane region" description="Helical" evidence="1">
    <location>
        <begin position="16"/>
        <end position="49"/>
    </location>
</feature>
<feature type="transmembrane region" description="Helical" evidence="1">
    <location>
        <begin position="172"/>
        <end position="191"/>
    </location>
</feature>
<comment type="caution">
    <text evidence="3">The sequence shown here is derived from an EMBL/GenBank/DDBJ whole genome shotgun (WGS) entry which is preliminary data.</text>
</comment>
<sequence length="472" mass="53908">MACLTVPLSKPTSKKLFFSILSILVAAQCAVPGIMIYIGCVLILLWITFNTVIFMCRKPSDDFTDPSPLLPTTDKPASSSAKSERFYYLDNLKIFLTLIVIMHHQTCSFVGTGWYFNIGNYNSSFRAFGNPILAMNQSYFMCVFFFISGYFTPSSFEKKGRQLFLRDKFKRLGIPYILFAFVLSLVLGMIYKGFCGHDISPDPTPNPGPLWFVGWLLVFNYAYSCTDHNTHPTIMGCPSPFQMLNWTFWLNILQFGLIFAMGGTFAYMPLTLGSLPFDVMYFYGGCIAKRNKWLETGTEGGIVEIMDKHRKWIYAVIAIHAVYNFGYNIYYQQAHVGEDYDLQKNAFYMATCIFLGTWLYIALMLFAQLDIFRNYFNWTGKWSKILAGASYTAYIIHPFFVVTATGVFVKTYEAATGQMLVFEDGKTDSETVLESDVWLWGGWAVCSCTSVFMTFFVSYWFRELMPGAQQIL</sequence>
<dbReference type="AlphaFoldDB" id="A0A9W7FNR3"/>
<dbReference type="Proteomes" id="UP001165122">
    <property type="component" value="Unassembled WGS sequence"/>
</dbReference>
<evidence type="ECO:0000256" key="1">
    <source>
        <dbReference type="SAM" id="Phobius"/>
    </source>
</evidence>
<dbReference type="OrthoDB" id="189994at2759"/>
<feature type="transmembrane region" description="Helical" evidence="1">
    <location>
        <begin position="248"/>
        <end position="270"/>
    </location>
</feature>
<dbReference type="PANTHER" id="PTHR36927:SF4">
    <property type="entry name" value="BLR5718 PROTEIN"/>
    <property type="match status" value="1"/>
</dbReference>
<dbReference type="EMBL" id="BRXW01000229">
    <property type="protein sequence ID" value="GMI15331.1"/>
    <property type="molecule type" value="Genomic_DNA"/>
</dbReference>
<feature type="transmembrane region" description="Helical" evidence="1">
    <location>
        <begin position="128"/>
        <end position="151"/>
    </location>
</feature>
<evidence type="ECO:0000259" key="2">
    <source>
        <dbReference type="Pfam" id="PF01757"/>
    </source>
</evidence>
<organism evidence="3 4">
    <name type="scientific">Triparma laevis f. longispina</name>
    <dbReference type="NCBI Taxonomy" id="1714387"/>
    <lineage>
        <taxon>Eukaryota</taxon>
        <taxon>Sar</taxon>
        <taxon>Stramenopiles</taxon>
        <taxon>Ochrophyta</taxon>
        <taxon>Bolidophyceae</taxon>
        <taxon>Parmales</taxon>
        <taxon>Triparmaceae</taxon>
        <taxon>Triparma</taxon>
    </lineage>
</organism>